<dbReference type="Gene3D" id="2.40.30.60">
    <property type="entry name" value="RimM"/>
    <property type="match status" value="1"/>
</dbReference>
<comment type="similarity">
    <text evidence="5">Belongs to the RimM family.</text>
</comment>
<accession>A0A4R2RZZ9</accession>
<dbReference type="Gene3D" id="2.30.30.240">
    <property type="entry name" value="PRC-barrel domain"/>
    <property type="match status" value="1"/>
</dbReference>
<name>A0A4R2RZZ9_9BACL</name>
<evidence type="ECO:0000313" key="9">
    <source>
        <dbReference type="Proteomes" id="UP000294746"/>
    </source>
</evidence>
<keyword evidence="1 5" id="KW-0963">Cytoplasm</keyword>
<keyword evidence="9" id="KW-1185">Reference proteome</keyword>
<dbReference type="SUPFAM" id="SSF50346">
    <property type="entry name" value="PRC-barrel domain"/>
    <property type="match status" value="1"/>
</dbReference>
<evidence type="ECO:0000259" key="6">
    <source>
        <dbReference type="Pfam" id="PF01782"/>
    </source>
</evidence>
<comment type="function">
    <text evidence="5">An accessory protein needed during the final step in the assembly of 30S ribosomal subunit, possibly for assembly of the head region. Essential for efficient processing of 16S rRNA. May be needed both before and after RbfA during the maturation of 16S rRNA. It has affinity for free ribosomal 30S subunits but not for 70S ribosomes.</text>
</comment>
<dbReference type="InterPro" id="IPR056792">
    <property type="entry name" value="PRC_RimM"/>
</dbReference>
<protein>
    <recommendedName>
        <fullName evidence="5">Ribosome maturation factor RimM</fullName>
    </recommendedName>
</protein>
<dbReference type="SUPFAM" id="SSF50447">
    <property type="entry name" value="Translation proteins"/>
    <property type="match status" value="1"/>
</dbReference>
<comment type="subcellular location">
    <subcellularLocation>
        <location evidence="5">Cytoplasm</location>
    </subcellularLocation>
</comment>
<reference evidence="8 9" key="1">
    <citation type="submission" date="2019-03" db="EMBL/GenBank/DDBJ databases">
        <title>Genomic Encyclopedia of Type Strains, Phase IV (KMG-IV): sequencing the most valuable type-strain genomes for metagenomic binning, comparative biology and taxonomic classification.</title>
        <authorList>
            <person name="Goeker M."/>
        </authorList>
    </citation>
    <scope>NUCLEOTIDE SEQUENCE [LARGE SCALE GENOMIC DNA]</scope>
    <source>
        <strain evidence="8 9">DSM 46831</strain>
    </source>
</reference>
<dbReference type="InterPro" id="IPR036976">
    <property type="entry name" value="RimM_N_sf"/>
</dbReference>
<dbReference type="PANTHER" id="PTHR33692">
    <property type="entry name" value="RIBOSOME MATURATION FACTOR RIMM"/>
    <property type="match status" value="1"/>
</dbReference>
<dbReference type="GO" id="GO:0005840">
    <property type="term" value="C:ribosome"/>
    <property type="evidence" value="ECO:0007669"/>
    <property type="project" value="InterPro"/>
</dbReference>
<dbReference type="EMBL" id="SLXV01000001">
    <property type="protein sequence ID" value="TCP70677.1"/>
    <property type="molecule type" value="Genomic_DNA"/>
</dbReference>
<keyword evidence="4 5" id="KW-0143">Chaperone</keyword>
<dbReference type="HAMAP" id="MF_00014">
    <property type="entry name" value="Ribosome_mat_RimM"/>
    <property type="match status" value="1"/>
</dbReference>
<dbReference type="InterPro" id="IPR009000">
    <property type="entry name" value="Transl_B-barrel_sf"/>
</dbReference>
<evidence type="ECO:0000256" key="3">
    <source>
        <dbReference type="ARBA" id="ARBA00022552"/>
    </source>
</evidence>
<evidence type="ECO:0000313" key="8">
    <source>
        <dbReference type="EMBL" id="TCP70677.1"/>
    </source>
</evidence>
<comment type="domain">
    <text evidence="5">The PRC barrel domain binds ribosomal protein uS19.</text>
</comment>
<keyword evidence="3 5" id="KW-0698">rRNA processing</keyword>
<feature type="domain" description="RimM N-terminal" evidence="6">
    <location>
        <begin position="9"/>
        <end position="91"/>
    </location>
</feature>
<gene>
    <name evidence="5" type="primary">rimM</name>
    <name evidence="8" type="ORF">EDD57_101120</name>
</gene>
<evidence type="ECO:0000256" key="2">
    <source>
        <dbReference type="ARBA" id="ARBA00022517"/>
    </source>
</evidence>
<proteinExistence type="inferred from homology"/>
<dbReference type="Proteomes" id="UP000294746">
    <property type="component" value="Unassembled WGS sequence"/>
</dbReference>
<dbReference type="NCBIfam" id="TIGR02273">
    <property type="entry name" value="16S_RimM"/>
    <property type="match status" value="1"/>
</dbReference>
<dbReference type="AlphaFoldDB" id="A0A4R2RZZ9"/>
<dbReference type="RefSeq" id="WP_131847285.1">
    <property type="nucleotide sequence ID" value="NZ_SLXV01000001.1"/>
</dbReference>
<evidence type="ECO:0000256" key="5">
    <source>
        <dbReference type="HAMAP-Rule" id="MF_00014"/>
    </source>
</evidence>
<dbReference type="InterPro" id="IPR011961">
    <property type="entry name" value="RimM"/>
</dbReference>
<evidence type="ECO:0000256" key="4">
    <source>
        <dbReference type="ARBA" id="ARBA00023186"/>
    </source>
</evidence>
<dbReference type="InterPro" id="IPR011033">
    <property type="entry name" value="PRC_barrel-like_sf"/>
</dbReference>
<dbReference type="OrthoDB" id="9810331at2"/>
<organism evidence="8 9">
    <name type="scientific">Baia soyae</name>
    <dbReference type="NCBI Taxonomy" id="1544746"/>
    <lineage>
        <taxon>Bacteria</taxon>
        <taxon>Bacillati</taxon>
        <taxon>Bacillota</taxon>
        <taxon>Bacilli</taxon>
        <taxon>Bacillales</taxon>
        <taxon>Thermoactinomycetaceae</taxon>
        <taxon>Baia</taxon>
    </lineage>
</organism>
<comment type="caution">
    <text evidence="8">The sequence shown here is derived from an EMBL/GenBank/DDBJ whole genome shotgun (WGS) entry which is preliminary data.</text>
</comment>
<evidence type="ECO:0000259" key="7">
    <source>
        <dbReference type="Pfam" id="PF24986"/>
    </source>
</evidence>
<dbReference type="Pfam" id="PF24986">
    <property type="entry name" value="PRC_RimM"/>
    <property type="match status" value="1"/>
</dbReference>
<comment type="subunit">
    <text evidence="5">Binds ribosomal protein uS19.</text>
</comment>
<dbReference type="GO" id="GO:0005737">
    <property type="term" value="C:cytoplasm"/>
    <property type="evidence" value="ECO:0007669"/>
    <property type="project" value="UniProtKB-SubCell"/>
</dbReference>
<dbReference type="GO" id="GO:0006364">
    <property type="term" value="P:rRNA processing"/>
    <property type="evidence" value="ECO:0007669"/>
    <property type="project" value="UniProtKB-UniRule"/>
</dbReference>
<sequence length="175" mass="19805">MKEVEFLKVGRFLGTHGIRGEVKLLSETDFPEDRFAPGQVLLLQHATLTTPLPLTVEKSRLHKNAYLVKFQEWDNINQAEPFKGGTFVVPVTDVVSLDMEAGEYYFKDIIHCEVFTTEGRRVGKVKEILTLPANDVWVVATADGKEILLPYIDDIVNEIDVASKQITIEWMEGLE</sequence>
<feature type="domain" description="Ribosome maturation factor RimM PRC barrel" evidence="7">
    <location>
        <begin position="107"/>
        <end position="174"/>
    </location>
</feature>
<dbReference type="GO" id="GO:0043022">
    <property type="term" value="F:ribosome binding"/>
    <property type="evidence" value="ECO:0007669"/>
    <property type="project" value="InterPro"/>
</dbReference>
<evidence type="ECO:0000256" key="1">
    <source>
        <dbReference type="ARBA" id="ARBA00022490"/>
    </source>
</evidence>
<dbReference type="Pfam" id="PF01782">
    <property type="entry name" value="RimM"/>
    <property type="match status" value="1"/>
</dbReference>
<keyword evidence="2 5" id="KW-0690">Ribosome biogenesis</keyword>
<dbReference type="GO" id="GO:0042274">
    <property type="term" value="P:ribosomal small subunit biogenesis"/>
    <property type="evidence" value="ECO:0007669"/>
    <property type="project" value="UniProtKB-UniRule"/>
</dbReference>
<dbReference type="PANTHER" id="PTHR33692:SF1">
    <property type="entry name" value="RIBOSOME MATURATION FACTOR RIMM"/>
    <property type="match status" value="1"/>
</dbReference>
<dbReference type="InterPro" id="IPR002676">
    <property type="entry name" value="RimM_N"/>
</dbReference>